<feature type="transmembrane region" description="Helical" evidence="10">
    <location>
        <begin position="330"/>
        <end position="354"/>
    </location>
</feature>
<feature type="transmembrane region" description="Helical" evidence="10">
    <location>
        <begin position="12"/>
        <end position="34"/>
    </location>
</feature>
<proteinExistence type="inferred from homology"/>
<keyword evidence="8" id="KW-0112">Calmodulin-binding</keyword>
<keyword evidence="12" id="KW-1185">Reference proteome</keyword>
<evidence type="ECO:0000256" key="8">
    <source>
        <dbReference type="RuleBase" id="RU280816"/>
    </source>
</evidence>
<dbReference type="EnsemblPlants" id="MELO3C007252.2.1">
    <property type="protein sequence ID" value="MELO3C007252.2.1"/>
    <property type="gene ID" value="MELO3C007252.2"/>
</dbReference>
<dbReference type="RefSeq" id="XP_008439801.1">
    <property type="nucleotide sequence ID" value="XM_008441579.2"/>
</dbReference>
<organism evidence="12 13">
    <name type="scientific">Cucumis melo</name>
    <name type="common">Muskmelon</name>
    <dbReference type="NCBI Taxonomy" id="3656"/>
    <lineage>
        <taxon>Eukaryota</taxon>
        <taxon>Viridiplantae</taxon>
        <taxon>Streptophyta</taxon>
        <taxon>Embryophyta</taxon>
        <taxon>Tracheophyta</taxon>
        <taxon>Spermatophyta</taxon>
        <taxon>Magnoliopsida</taxon>
        <taxon>eudicotyledons</taxon>
        <taxon>Gunneridae</taxon>
        <taxon>Pentapetalae</taxon>
        <taxon>rosids</taxon>
        <taxon>fabids</taxon>
        <taxon>Cucurbitales</taxon>
        <taxon>Cucurbitaceae</taxon>
        <taxon>Benincaseae</taxon>
        <taxon>Cucumis</taxon>
    </lineage>
</organism>
<dbReference type="GO" id="GO:0006952">
    <property type="term" value="P:defense response"/>
    <property type="evidence" value="ECO:0007669"/>
    <property type="project" value="UniProtKB-KW"/>
</dbReference>
<evidence type="ECO:0000313" key="12">
    <source>
        <dbReference type="Proteomes" id="UP001652600"/>
    </source>
</evidence>
<evidence type="ECO:0000256" key="9">
    <source>
        <dbReference type="SAM" id="MobiDB-lite"/>
    </source>
</evidence>
<evidence type="ECO:0000256" key="5">
    <source>
        <dbReference type="ARBA" id="ARBA00022989"/>
    </source>
</evidence>
<evidence type="ECO:0000256" key="3">
    <source>
        <dbReference type="ARBA" id="ARBA00022692"/>
    </source>
</evidence>
<dbReference type="KEGG" id="cmo:103484488"/>
<dbReference type="eggNOG" id="ENOG502QQFC">
    <property type="taxonomic scope" value="Eukaryota"/>
</dbReference>
<evidence type="ECO:0000256" key="2">
    <source>
        <dbReference type="ARBA" id="ARBA00006574"/>
    </source>
</evidence>
<dbReference type="InterPro" id="IPR004326">
    <property type="entry name" value="Mlo"/>
</dbReference>
<feature type="transmembrane region" description="Helical" evidence="10">
    <location>
        <begin position="55"/>
        <end position="75"/>
    </location>
</feature>
<comment type="similarity">
    <text evidence="2 8">Belongs to the MLO family.</text>
</comment>
<dbReference type="OrthoDB" id="1388414at2759"/>
<keyword evidence="6 8" id="KW-0472">Membrane</keyword>
<dbReference type="GO" id="GO:0016020">
    <property type="term" value="C:membrane"/>
    <property type="evidence" value="ECO:0007669"/>
    <property type="project" value="UniProtKB-SubCell"/>
</dbReference>
<dbReference type="Gramene" id="MELO3C007252.2.1">
    <property type="protein sequence ID" value="MELO3C007252.2.1"/>
    <property type="gene ID" value="MELO3C007252.2"/>
</dbReference>
<sequence length="545" mass="62471">MASLERTPTWAVATVCFLLILISISTEYLLHFLVKRFFSIKRRKSLRQALDNIKSELMLLGFVSLLLTVSEKGIANICIPKSLNHKFLPCPTINFNSTYFLEEPKCDSQGKASLLSRDGAKQVKYLIICLAFVHIFSSLLTYSLGIAKMRRWQSWEAKTRTLEYQFTTDPRRFQFARQTSFGKRHLKFWSDHHIFRWPACFVRQFYESVSAADYLTLRHGFITAHLGEGTNFDFQKYIRRALDNDFSVVVGISWWVWVFSVIFIFFSAHGFHSYLWLPFIPLLMLLLVGTKLQGIMTEMCLESNGKSHVVRGTLLVRPSDHYFWLGRPKLLLYFIHFIFFQNSFQLAFFSWAWLKFGLRSCFQREIADLVIGVSVGVLVQFICGYVTLPLYALVAQMGSSMKKTVFTEGVVEGLRKWQGRAKKKVARRRRSGQHGCDYNFSSQSPPRTSVDAGVDSPPSFRLEAAPPMASVDYYNGRLQGAGANNNKQYNNNNTTTCSAAVSVSGDEDKLKGKKPIEEEADHKPISLDAFDWATKIHRNFSRHAM</sequence>
<reference evidence="13" key="2">
    <citation type="submission" date="2025-04" db="UniProtKB">
        <authorList>
            <consortium name="RefSeq"/>
        </authorList>
    </citation>
    <scope>IDENTIFICATION</scope>
</reference>
<dbReference type="GO" id="GO:0005516">
    <property type="term" value="F:calmodulin binding"/>
    <property type="evidence" value="ECO:0007669"/>
    <property type="project" value="UniProtKB-KW"/>
</dbReference>
<evidence type="ECO:0000256" key="4">
    <source>
        <dbReference type="ARBA" id="ARBA00022821"/>
    </source>
</evidence>
<protein>
    <recommendedName>
        <fullName evidence="8">MLO-like protein</fullName>
    </recommendedName>
</protein>
<dbReference type="InParanoid" id="A0A1S3AZK9"/>
<dbReference type="GeneID" id="103484488"/>
<feature type="transmembrane region" description="Helical" evidence="10">
    <location>
        <begin position="125"/>
        <end position="145"/>
    </location>
</feature>
<name>A0A1S3AZK9_CUCME</name>
<keyword evidence="7 8" id="KW-0568">Pathogenesis-related protein</keyword>
<dbReference type="Proteomes" id="UP001652600">
    <property type="component" value="Chromosome 8"/>
</dbReference>
<feature type="region of interest" description="Disordered" evidence="9">
    <location>
        <begin position="428"/>
        <end position="454"/>
    </location>
</feature>
<accession>A0A1S3AZK9</accession>
<reference evidence="11" key="1">
    <citation type="submission" date="2023-03" db="UniProtKB">
        <authorList>
            <consortium name="EnsemblPlants"/>
        </authorList>
    </citation>
    <scope>IDENTIFICATION</scope>
</reference>
<evidence type="ECO:0000313" key="13">
    <source>
        <dbReference type="RefSeq" id="XP_008439801.1"/>
    </source>
</evidence>
<keyword evidence="4 8" id="KW-0611">Plant defense</keyword>
<evidence type="ECO:0000256" key="7">
    <source>
        <dbReference type="ARBA" id="ARBA00023265"/>
    </source>
</evidence>
<feature type="transmembrane region" description="Helical" evidence="10">
    <location>
        <begin position="246"/>
        <end position="268"/>
    </location>
</feature>
<comment type="function">
    <text evidence="8">May be involved in modulation of pathogen defense and leaf cell death.</text>
</comment>
<dbReference type="PANTHER" id="PTHR31942">
    <property type="entry name" value="MLO-LIKE PROTEIN 1"/>
    <property type="match status" value="1"/>
</dbReference>
<feature type="transmembrane region" description="Helical" evidence="10">
    <location>
        <begin position="274"/>
        <end position="292"/>
    </location>
</feature>
<evidence type="ECO:0000256" key="6">
    <source>
        <dbReference type="ARBA" id="ARBA00023136"/>
    </source>
</evidence>
<comment type="domain">
    <text evidence="8">The C-terminus contains a calmodulin-binding domain, which binds calmodulin in a calcium-dependent fashion.</text>
</comment>
<keyword evidence="5 8" id="KW-1133">Transmembrane helix</keyword>
<gene>
    <name evidence="13" type="primary">LOC103484488</name>
    <name evidence="11" type="synonym">103484488</name>
    <name evidence="8" type="synonym">MLO</name>
</gene>
<dbReference type="PANTHER" id="PTHR31942:SF72">
    <property type="entry name" value="MLO-LIKE PROTEIN"/>
    <property type="match status" value="1"/>
</dbReference>
<evidence type="ECO:0000313" key="11">
    <source>
        <dbReference type="EnsemblPlants" id="MELO3C007252.2.1"/>
    </source>
</evidence>
<dbReference type="Pfam" id="PF03094">
    <property type="entry name" value="Mlo"/>
    <property type="match status" value="2"/>
</dbReference>
<keyword evidence="3 8" id="KW-0812">Transmembrane</keyword>
<evidence type="ECO:0000256" key="1">
    <source>
        <dbReference type="ARBA" id="ARBA00004141"/>
    </source>
</evidence>
<dbReference type="AlphaFoldDB" id="A0A1S3AZK9"/>
<feature type="transmembrane region" description="Helical" evidence="10">
    <location>
        <begin position="366"/>
        <end position="394"/>
    </location>
</feature>
<comment type="subcellular location">
    <subcellularLocation>
        <location evidence="1 8">Membrane</location>
        <topology evidence="1 8">Multi-pass membrane protein</topology>
    </subcellularLocation>
</comment>
<evidence type="ECO:0000256" key="10">
    <source>
        <dbReference type="SAM" id="Phobius"/>
    </source>
</evidence>